<keyword evidence="1" id="KW-0808">Transferase</keyword>
<dbReference type="InterPro" id="IPR029044">
    <property type="entry name" value="Nucleotide-diphossugar_trans"/>
</dbReference>
<dbReference type="GO" id="GO:0008781">
    <property type="term" value="F:N-acylneuraminate cytidylyltransferase activity"/>
    <property type="evidence" value="ECO:0007669"/>
    <property type="project" value="TreeGrafter"/>
</dbReference>
<accession>A0A375YHV0</accession>
<dbReference type="InterPro" id="IPR003329">
    <property type="entry name" value="Cytidylyl_trans"/>
</dbReference>
<gene>
    <name evidence="1" type="ORF">MPP7335_02368</name>
</gene>
<keyword evidence="1" id="KW-0548">Nucleotidyltransferase</keyword>
<dbReference type="SUPFAM" id="SSF53448">
    <property type="entry name" value="Nucleotide-diphospho-sugar transferases"/>
    <property type="match status" value="1"/>
</dbReference>
<organism evidence="1 2">
    <name type="scientific">Mycolicibacterium parafortuitum</name>
    <name type="common">Mycobacterium parafortuitum</name>
    <dbReference type="NCBI Taxonomy" id="39692"/>
    <lineage>
        <taxon>Bacteria</taxon>
        <taxon>Bacillati</taxon>
        <taxon>Actinomycetota</taxon>
        <taxon>Actinomycetes</taxon>
        <taxon>Mycobacteriales</taxon>
        <taxon>Mycobacteriaceae</taxon>
        <taxon>Mycolicibacterium</taxon>
    </lineage>
</organism>
<evidence type="ECO:0000313" key="2">
    <source>
        <dbReference type="Proteomes" id="UP000252008"/>
    </source>
</evidence>
<evidence type="ECO:0000313" key="1">
    <source>
        <dbReference type="EMBL" id="SRX80624.1"/>
    </source>
</evidence>
<dbReference type="AlphaFoldDB" id="A0A375YHV0"/>
<name>A0A375YHV0_MYCPF</name>
<dbReference type="Proteomes" id="UP000252008">
    <property type="component" value="Unassembled WGS sequence"/>
</dbReference>
<dbReference type="Gene3D" id="3.90.550.10">
    <property type="entry name" value="Spore Coat Polysaccharide Biosynthesis Protein SpsA, Chain A"/>
    <property type="match status" value="1"/>
</dbReference>
<keyword evidence="2" id="KW-1185">Reference proteome</keyword>
<protein>
    <submittedName>
        <fullName evidence="1">Acylneuraminate cytidylyltransferase [Emticicia oligotrophica DSM]</fullName>
    </submittedName>
</protein>
<reference evidence="1 2" key="1">
    <citation type="submission" date="2018-05" db="EMBL/GenBank/DDBJ databases">
        <authorList>
            <consortium name="IHU Genomes"/>
        </authorList>
    </citation>
    <scope>NUCLEOTIDE SEQUENCE [LARGE SCALE GENOMIC DNA]</scope>
    <source>
        <strain evidence="1 2">P7335</strain>
    </source>
</reference>
<dbReference type="PANTHER" id="PTHR21485">
    <property type="entry name" value="HAD SUPERFAMILY MEMBERS CMAS AND KDSC"/>
    <property type="match status" value="1"/>
</dbReference>
<proteinExistence type="predicted"/>
<dbReference type="InterPro" id="IPR050793">
    <property type="entry name" value="CMP-NeuNAc_synthase"/>
</dbReference>
<dbReference type="EMBL" id="UEGS01000001">
    <property type="protein sequence ID" value="SRX80624.1"/>
    <property type="molecule type" value="Genomic_DNA"/>
</dbReference>
<dbReference type="PANTHER" id="PTHR21485:SF6">
    <property type="entry name" value="N-ACYLNEURAMINATE CYTIDYLYLTRANSFERASE-RELATED"/>
    <property type="match status" value="1"/>
</dbReference>
<dbReference type="STRING" id="39692.BST38_10150"/>
<sequence length="220" mass="24940">MKTRVTAIVPMRHSSERVKGKNYRDLGGKPLFRHIVDALRSCSSIDQVVIDTDSSVIRNHVDVHLPDVLVLERPEHLRDGAIPMNDVLANTLTQLTGDVFLQTHSTNPFLRSETIERAVQTFFEAGVDSLFTTTPMQARFWWDAERPVNHDPAVLLRTQDLAPLHLENSCLYIFRREPFLAEKNRITANRAIFPMAALEAVDIDTEEEWDLAAALIARST</sequence>
<dbReference type="CDD" id="cd02513">
    <property type="entry name" value="CMP-NeuAc_Synthase"/>
    <property type="match status" value="1"/>
</dbReference>
<dbReference type="Pfam" id="PF02348">
    <property type="entry name" value="CTP_transf_3"/>
    <property type="match status" value="1"/>
</dbReference>